<protein>
    <submittedName>
        <fullName evidence="2">Uncharacterized protein</fullName>
    </submittedName>
</protein>
<dbReference type="CDD" id="cd12084">
    <property type="entry name" value="DD_RII_PKA-like"/>
    <property type="match status" value="1"/>
</dbReference>
<feature type="region of interest" description="Disordered" evidence="1">
    <location>
        <begin position="51"/>
        <end position="142"/>
    </location>
</feature>
<evidence type="ECO:0000256" key="1">
    <source>
        <dbReference type="SAM" id="MobiDB-lite"/>
    </source>
</evidence>
<reference evidence="2" key="1">
    <citation type="submission" date="2012-08" db="EMBL/GenBank/DDBJ databases">
        <title>Comparative genomics of metastatic and non-metastatic Leishmania guyanensis provides insights into polygenic factors involved in Leishmania RNA virus infection.</title>
        <authorList>
            <person name="Smith D."/>
            <person name="Hertz-Fowler C."/>
            <person name="Martin R."/>
            <person name="Dickens N."/>
            <person name="Fasel N."/>
            <person name="Falquet L."/>
            <person name="Beverley S."/>
            <person name="Zangger H."/>
            <person name="Calderon-Copete S."/>
            <person name="Mottram J."/>
            <person name="Xenarios I."/>
        </authorList>
    </citation>
    <scope>NUCLEOTIDE SEQUENCE</scope>
    <source>
        <strain evidence="2">MHOM/BR/75/M4147/SSU:IR2SAT-LUC</strain>
    </source>
</reference>
<dbReference type="EMBL" id="CALQ01001061">
    <property type="protein sequence ID" value="CCM16458.1"/>
    <property type="molecule type" value="Genomic_DNA"/>
</dbReference>
<feature type="compositionally biased region" description="Polar residues" evidence="1">
    <location>
        <begin position="101"/>
        <end position="124"/>
    </location>
</feature>
<feature type="compositionally biased region" description="Basic and acidic residues" evidence="1">
    <location>
        <begin position="91"/>
        <end position="100"/>
    </location>
</feature>
<feature type="compositionally biased region" description="Basic and acidic residues" evidence="1">
    <location>
        <begin position="132"/>
        <end position="142"/>
    </location>
</feature>
<dbReference type="AlphaFoldDB" id="A0A1E1IYS6"/>
<sequence>MSAYHEIIEADKVYLEEVGMRDILQQFVADAMESHPVNVYEYMITWATKRQASSIPSPKGVAHRGDEETCPIGGEEEEEGAAAKTQAEEEPGARDHEQHHFSSNKSSPSGAHSLNRASSVNSKAFSPVAAAKSERTEGEEGM</sequence>
<evidence type="ECO:0000313" key="2">
    <source>
        <dbReference type="EMBL" id="CCM16458.1"/>
    </source>
</evidence>
<organism evidence="2">
    <name type="scientific">Leishmania guyanensis</name>
    <dbReference type="NCBI Taxonomy" id="5670"/>
    <lineage>
        <taxon>Eukaryota</taxon>
        <taxon>Discoba</taxon>
        <taxon>Euglenozoa</taxon>
        <taxon>Kinetoplastea</taxon>
        <taxon>Metakinetoplastina</taxon>
        <taxon>Trypanosomatida</taxon>
        <taxon>Trypanosomatidae</taxon>
        <taxon>Leishmaniinae</taxon>
        <taxon>Leishmania</taxon>
        <taxon>Leishmania guyanensis species complex</taxon>
    </lineage>
</organism>
<accession>A0A1E1IYS6</accession>
<name>A0A1E1IYS6_LEIGU</name>
<proteinExistence type="predicted"/>
<gene>
    <name evidence="2" type="primary">LgM4147LRVhigh.26.01250.01690</name>
    <name evidence="2" type="ORF">BN36_2639640</name>
</gene>